<proteinExistence type="predicted"/>
<sequence>MITFLTGLGVGFSLILAIGAQNAFVLKQGLKREYVFSVCLICALSDSILIYLGITGFSKIVVEFPLITIFAQYFGALFLFIYGLKSFYSAFRKSTRLDPSRIEKANIYRVLGTCLAFTWLNPHVYLDTVVLVGSISTNFTNELHIFAMGAILSSWIFFFSLGYGAKFLLPLFQNSISWKILDFLIGLIMWVIAINLLY</sequence>
<dbReference type="Proteomes" id="UP001632339">
    <property type="component" value="Unassembled WGS sequence"/>
</dbReference>
<dbReference type="InterPro" id="IPR001123">
    <property type="entry name" value="LeuE-type"/>
</dbReference>
<dbReference type="PANTHER" id="PTHR30086">
    <property type="entry name" value="ARGININE EXPORTER PROTEIN ARGO"/>
    <property type="match status" value="1"/>
</dbReference>
<evidence type="ECO:0000256" key="3">
    <source>
        <dbReference type="ARBA" id="ARBA00022692"/>
    </source>
</evidence>
<reference evidence="7 8" key="1">
    <citation type="submission" date="2024-12" db="EMBL/GenBank/DDBJ databases">
        <title>C001-4G Acinetobacter sp. assembled genome.</title>
        <authorList>
            <person name="D'Arcy K."/>
            <person name="Kingdon A.D.H."/>
            <person name="Breen A."/>
            <person name="Mckeown C."/>
            <person name="Allman E."/>
            <person name="Sharma P."/>
            <person name="Mcleman A."/>
            <person name="Roberts A.P."/>
        </authorList>
    </citation>
    <scope>NUCLEOTIDE SEQUENCE [LARGE SCALE GENOMIC DNA]</scope>
    <source>
        <strain evidence="7 8">C1-4G</strain>
    </source>
</reference>
<keyword evidence="3 6" id="KW-0812">Transmembrane</keyword>
<feature type="transmembrane region" description="Helical" evidence="6">
    <location>
        <begin position="145"/>
        <end position="168"/>
    </location>
</feature>
<evidence type="ECO:0000256" key="6">
    <source>
        <dbReference type="SAM" id="Phobius"/>
    </source>
</evidence>
<keyword evidence="5 6" id="KW-0472">Membrane</keyword>
<organism evidence="7 8">
    <name type="scientific">Acinetobacter albensis</name>
    <dbReference type="NCBI Taxonomy" id="1673609"/>
    <lineage>
        <taxon>Bacteria</taxon>
        <taxon>Pseudomonadati</taxon>
        <taxon>Pseudomonadota</taxon>
        <taxon>Gammaproteobacteria</taxon>
        <taxon>Moraxellales</taxon>
        <taxon>Moraxellaceae</taxon>
        <taxon>Acinetobacter</taxon>
    </lineage>
</organism>
<comment type="subcellular location">
    <subcellularLocation>
        <location evidence="1">Cell membrane</location>
        <topology evidence="1">Multi-pass membrane protein</topology>
    </subcellularLocation>
</comment>
<evidence type="ECO:0000256" key="1">
    <source>
        <dbReference type="ARBA" id="ARBA00004651"/>
    </source>
</evidence>
<keyword evidence="4 6" id="KW-1133">Transmembrane helix</keyword>
<dbReference type="EMBL" id="JBJXCW010000004">
    <property type="protein sequence ID" value="MFN0296890.1"/>
    <property type="molecule type" value="Genomic_DNA"/>
</dbReference>
<keyword evidence="8" id="KW-1185">Reference proteome</keyword>
<evidence type="ECO:0000256" key="4">
    <source>
        <dbReference type="ARBA" id="ARBA00022989"/>
    </source>
</evidence>
<gene>
    <name evidence="7" type="ORF">ACKVE0_04985</name>
</gene>
<comment type="caution">
    <text evidence="7">The sequence shown here is derived from an EMBL/GenBank/DDBJ whole genome shotgun (WGS) entry which is preliminary data.</text>
</comment>
<evidence type="ECO:0000313" key="7">
    <source>
        <dbReference type="EMBL" id="MFN0296890.1"/>
    </source>
</evidence>
<dbReference type="RefSeq" id="WP_409139818.1">
    <property type="nucleotide sequence ID" value="NZ_JBJXCW010000004.1"/>
</dbReference>
<dbReference type="PANTHER" id="PTHR30086:SF20">
    <property type="entry name" value="ARGININE EXPORTER PROTEIN ARGO-RELATED"/>
    <property type="match status" value="1"/>
</dbReference>
<accession>A0ABW9JR12</accession>
<feature type="transmembrane region" description="Helical" evidence="6">
    <location>
        <begin position="60"/>
        <end position="84"/>
    </location>
</feature>
<evidence type="ECO:0000313" key="8">
    <source>
        <dbReference type="Proteomes" id="UP001632339"/>
    </source>
</evidence>
<feature type="transmembrane region" description="Helical" evidence="6">
    <location>
        <begin position="6"/>
        <end position="25"/>
    </location>
</feature>
<name>A0ABW9JR12_9GAMM</name>
<dbReference type="Pfam" id="PF01810">
    <property type="entry name" value="LysE"/>
    <property type="match status" value="1"/>
</dbReference>
<feature type="transmembrane region" description="Helical" evidence="6">
    <location>
        <begin position="34"/>
        <end position="54"/>
    </location>
</feature>
<feature type="transmembrane region" description="Helical" evidence="6">
    <location>
        <begin position="180"/>
        <end position="197"/>
    </location>
</feature>
<evidence type="ECO:0000256" key="5">
    <source>
        <dbReference type="ARBA" id="ARBA00023136"/>
    </source>
</evidence>
<evidence type="ECO:0000256" key="2">
    <source>
        <dbReference type="ARBA" id="ARBA00022475"/>
    </source>
</evidence>
<protein>
    <submittedName>
        <fullName evidence="7">LysE/ArgO family amino acid transporter</fullName>
    </submittedName>
</protein>
<keyword evidence="2" id="KW-1003">Cell membrane</keyword>